<dbReference type="UniPathway" id="UPA00850"/>
<dbReference type="GO" id="GO:0006730">
    <property type="term" value="P:one-carbon metabolic process"/>
    <property type="evidence" value="ECO:0007669"/>
    <property type="project" value="UniProtKB-KW"/>
</dbReference>
<name>A0A1B7NVN2_9EURO</name>
<evidence type="ECO:0000313" key="9">
    <source>
        <dbReference type="Proteomes" id="UP000091918"/>
    </source>
</evidence>
<dbReference type="OrthoDB" id="5212574at2759"/>
<protein>
    <recommendedName>
        <fullName evidence="7">Dihydrofolate synthetase</fullName>
        <ecNumber evidence="7">6.3.2.12</ecNumber>
    </recommendedName>
</protein>
<dbReference type="Gene3D" id="3.40.1190.10">
    <property type="entry name" value="Mur-like, catalytic domain"/>
    <property type="match status" value="1"/>
</dbReference>
<dbReference type="NCBIfam" id="TIGR01499">
    <property type="entry name" value="folC"/>
    <property type="match status" value="1"/>
</dbReference>
<sequence length="445" mass="48272">MIELGLSRISRLIQSSPLPWRAIHIAGTNGKGSIASYLSALLTAAGVRCGSFTSPHLINRWDCVTINEHVVHEPVFCQIENNVKLRNQSLGIGATEFELLTATAFEVFTHENVKIGIVEVGLGGRLDATNVLNDNDVLVSVIAKLGYDHQAILGDTIEKIAKEKAGIMKPGVPCVVDGTNDPVVQAVLEDVARETHTPLIITSPATITQKFPDLAKLFMSLNIEPHQQANIACAITALQQKHVLPTFAISQSLPNLFQYIPKTPRPGRLQEISLQDVIARKQPALLDGAHNPQSAQALCSYVDRRLRNQPDNSRNSNGFNDRHGKSVTWIIAASQGKDTQELFSCLLKPGDSVAVVEFGPVDGMPWVRCVETAELLSVVRSDSMPHLQRSEGFGGDLLSGLKWADEISKKLDDDGGPLVIAGSLYLVSDVLRLLDEAKAGKPRTS</sequence>
<dbReference type="InterPro" id="IPR018109">
    <property type="entry name" value="Folylpolyglutamate_synth_CS"/>
</dbReference>
<comment type="pathway">
    <text evidence="7">Cofactor biosynthesis; tetrahydrofolylpolyglutamate biosynthesis.</text>
</comment>
<dbReference type="PANTHER" id="PTHR11136:SF0">
    <property type="entry name" value="DIHYDROFOLATE SYNTHETASE-RELATED"/>
    <property type="match status" value="1"/>
</dbReference>
<dbReference type="GO" id="GO:0005829">
    <property type="term" value="C:cytosol"/>
    <property type="evidence" value="ECO:0007669"/>
    <property type="project" value="TreeGrafter"/>
</dbReference>
<dbReference type="SUPFAM" id="SSF53623">
    <property type="entry name" value="MurD-like peptide ligases, catalytic domain"/>
    <property type="match status" value="1"/>
</dbReference>
<organism evidence="8 9">
    <name type="scientific">Emergomyces africanus</name>
    <dbReference type="NCBI Taxonomy" id="1955775"/>
    <lineage>
        <taxon>Eukaryota</taxon>
        <taxon>Fungi</taxon>
        <taxon>Dikarya</taxon>
        <taxon>Ascomycota</taxon>
        <taxon>Pezizomycotina</taxon>
        <taxon>Eurotiomycetes</taxon>
        <taxon>Eurotiomycetidae</taxon>
        <taxon>Onygenales</taxon>
        <taxon>Ajellomycetaceae</taxon>
        <taxon>Emergomyces</taxon>
    </lineage>
</organism>
<dbReference type="Proteomes" id="UP000091918">
    <property type="component" value="Unassembled WGS sequence"/>
</dbReference>
<accession>A0A1B7NVN2</accession>
<evidence type="ECO:0000256" key="3">
    <source>
        <dbReference type="ARBA" id="ARBA00022723"/>
    </source>
</evidence>
<keyword evidence="2 7" id="KW-0436">Ligase</keyword>
<evidence type="ECO:0000256" key="6">
    <source>
        <dbReference type="ARBA" id="ARBA00022842"/>
    </source>
</evidence>
<comment type="catalytic activity">
    <reaction evidence="7">
        <text>7,8-dihydropteroate + L-glutamate + ATP = 7,8-dihydrofolate + ADP + phosphate + H(+)</text>
        <dbReference type="Rhea" id="RHEA:23584"/>
        <dbReference type="ChEBI" id="CHEBI:15378"/>
        <dbReference type="ChEBI" id="CHEBI:17839"/>
        <dbReference type="ChEBI" id="CHEBI:29985"/>
        <dbReference type="ChEBI" id="CHEBI:30616"/>
        <dbReference type="ChEBI" id="CHEBI:43474"/>
        <dbReference type="ChEBI" id="CHEBI:57451"/>
        <dbReference type="ChEBI" id="CHEBI:456216"/>
        <dbReference type="EC" id="6.3.2.12"/>
    </reaction>
</comment>
<keyword evidence="3" id="KW-0479">Metal-binding</keyword>
<dbReference type="InterPro" id="IPR036615">
    <property type="entry name" value="Mur_ligase_C_dom_sf"/>
</dbReference>
<gene>
    <name evidence="8" type="ORF">ACJ72_04820</name>
</gene>
<evidence type="ECO:0000313" key="8">
    <source>
        <dbReference type="EMBL" id="OAX80838.1"/>
    </source>
</evidence>
<dbReference type="FunFam" id="3.40.1190.10:FF:000010">
    <property type="entry name" value="Dihydrofolate synthetase"/>
    <property type="match status" value="1"/>
</dbReference>
<keyword evidence="5 7" id="KW-0067">ATP-binding</keyword>
<dbReference type="GO" id="GO:0005739">
    <property type="term" value="C:mitochondrion"/>
    <property type="evidence" value="ECO:0007669"/>
    <property type="project" value="TreeGrafter"/>
</dbReference>
<reference evidence="8 9" key="1">
    <citation type="submission" date="2015-07" db="EMBL/GenBank/DDBJ databases">
        <title>Emmonsia species relationships and genome sequence.</title>
        <authorList>
            <person name="Cuomo C.A."/>
            <person name="Schwartz I.S."/>
            <person name="Kenyon C."/>
            <person name="de Hoog G.S."/>
            <person name="Govender N.P."/>
            <person name="Botha A."/>
            <person name="Moreno L."/>
            <person name="de Vries M."/>
            <person name="Munoz J.F."/>
            <person name="Stielow J.B."/>
        </authorList>
    </citation>
    <scope>NUCLEOTIDE SEQUENCE [LARGE SCALE GENOMIC DNA]</scope>
    <source>
        <strain evidence="8 9">CBS 136260</strain>
    </source>
</reference>
<dbReference type="STRING" id="1658172.A0A1B7NVN2"/>
<keyword evidence="9" id="KW-1185">Reference proteome</keyword>
<keyword evidence="6" id="KW-0460">Magnesium</keyword>
<evidence type="ECO:0000256" key="7">
    <source>
        <dbReference type="PIRNR" id="PIRNR001563"/>
    </source>
</evidence>
<dbReference type="GO" id="GO:0004326">
    <property type="term" value="F:tetrahydrofolylpolyglutamate synthase activity"/>
    <property type="evidence" value="ECO:0007669"/>
    <property type="project" value="InterPro"/>
</dbReference>
<dbReference type="InterPro" id="IPR001645">
    <property type="entry name" value="Folylpolyglutamate_synth"/>
</dbReference>
<dbReference type="GO" id="GO:0046872">
    <property type="term" value="F:metal ion binding"/>
    <property type="evidence" value="ECO:0007669"/>
    <property type="project" value="UniProtKB-KW"/>
</dbReference>
<keyword evidence="4 7" id="KW-0547">Nucleotide-binding</keyword>
<evidence type="ECO:0000256" key="5">
    <source>
        <dbReference type="ARBA" id="ARBA00022840"/>
    </source>
</evidence>
<dbReference type="EMBL" id="LGUA01000606">
    <property type="protein sequence ID" value="OAX80838.1"/>
    <property type="molecule type" value="Genomic_DNA"/>
</dbReference>
<dbReference type="PROSITE" id="PS01012">
    <property type="entry name" value="FOLYLPOLYGLU_SYNT_2"/>
    <property type="match status" value="1"/>
</dbReference>
<dbReference type="PIRSF" id="PIRSF001563">
    <property type="entry name" value="Folylpolyglu_synth"/>
    <property type="match status" value="1"/>
</dbReference>
<evidence type="ECO:0000256" key="4">
    <source>
        <dbReference type="ARBA" id="ARBA00022741"/>
    </source>
</evidence>
<dbReference type="PANTHER" id="PTHR11136">
    <property type="entry name" value="FOLYLPOLYGLUTAMATE SYNTHASE-RELATED"/>
    <property type="match status" value="1"/>
</dbReference>
<keyword evidence="7" id="KW-0554">One-carbon metabolism</keyword>
<dbReference type="GO" id="GO:0008841">
    <property type="term" value="F:dihydrofolate synthase activity"/>
    <property type="evidence" value="ECO:0007669"/>
    <property type="project" value="UniProtKB-EC"/>
</dbReference>
<dbReference type="SUPFAM" id="SSF53244">
    <property type="entry name" value="MurD-like peptide ligases, peptide-binding domain"/>
    <property type="match status" value="1"/>
</dbReference>
<dbReference type="EC" id="6.3.2.12" evidence="7"/>
<dbReference type="AlphaFoldDB" id="A0A1B7NVN2"/>
<proteinExistence type="inferred from homology"/>
<dbReference type="InterPro" id="IPR036565">
    <property type="entry name" value="Mur-like_cat_sf"/>
</dbReference>
<dbReference type="Gene3D" id="3.90.190.20">
    <property type="entry name" value="Mur ligase, C-terminal domain"/>
    <property type="match status" value="1"/>
</dbReference>
<evidence type="ECO:0000256" key="2">
    <source>
        <dbReference type="ARBA" id="ARBA00022598"/>
    </source>
</evidence>
<dbReference type="GO" id="GO:0005524">
    <property type="term" value="F:ATP binding"/>
    <property type="evidence" value="ECO:0007669"/>
    <property type="project" value="UniProtKB-KW"/>
</dbReference>
<evidence type="ECO:0000256" key="1">
    <source>
        <dbReference type="ARBA" id="ARBA00008276"/>
    </source>
</evidence>
<comment type="similarity">
    <text evidence="1 7">Belongs to the folylpolyglutamate synthase family.</text>
</comment>
<comment type="caution">
    <text evidence="8">The sequence shown here is derived from an EMBL/GenBank/DDBJ whole genome shotgun (WGS) entry which is preliminary data.</text>
</comment>